<feature type="chain" id="PRO_5001991038" evidence="1">
    <location>
        <begin position="20"/>
        <end position="137"/>
    </location>
</feature>
<dbReference type="EMBL" id="KB206500">
    <property type="protein sequence ID" value="ELP90277.1"/>
    <property type="molecule type" value="Genomic_DNA"/>
</dbReference>
<dbReference type="AlphaFoldDB" id="A0A0A1U793"/>
<feature type="signal peptide" evidence="1">
    <location>
        <begin position="1"/>
        <end position="19"/>
    </location>
</feature>
<proteinExistence type="predicted"/>
<protein>
    <submittedName>
        <fullName evidence="2">Uncharacterized protein</fullName>
    </submittedName>
</protein>
<evidence type="ECO:0000256" key="1">
    <source>
        <dbReference type="SAM" id="SignalP"/>
    </source>
</evidence>
<accession>A0A0A1U793</accession>
<keyword evidence="1" id="KW-0732">Signal</keyword>
<dbReference type="RefSeq" id="XP_004257048.1">
    <property type="nucleotide sequence ID" value="XM_004257000.1"/>
</dbReference>
<name>A0A0A1U793_ENTIV</name>
<gene>
    <name evidence="2" type="ORF">EIN_503630</name>
</gene>
<evidence type="ECO:0000313" key="2">
    <source>
        <dbReference type="EMBL" id="ELP90277.1"/>
    </source>
</evidence>
<dbReference type="Proteomes" id="UP000014680">
    <property type="component" value="Unassembled WGS sequence"/>
</dbReference>
<sequence length="137" mass="15854">MLFVLLLLVVYSNAVTVNGNWVSKVYRVREKVQSLDARYSELLDQVRHVSDQLDHARMDYENCIPEAKQGIAAKVKEMEEIVAISNLNANKVLATMKRMLNKLPSDLRERVIRDIHVEKYFSPVNELIHRTVHPAKK</sequence>
<dbReference type="KEGG" id="eiv:EIN_503630"/>
<dbReference type="VEuPathDB" id="AmoebaDB:EIN_503630"/>
<organism evidence="2 3">
    <name type="scientific">Entamoeba invadens IP1</name>
    <dbReference type="NCBI Taxonomy" id="370355"/>
    <lineage>
        <taxon>Eukaryota</taxon>
        <taxon>Amoebozoa</taxon>
        <taxon>Evosea</taxon>
        <taxon>Archamoebae</taxon>
        <taxon>Mastigamoebida</taxon>
        <taxon>Entamoebidae</taxon>
        <taxon>Entamoeba</taxon>
    </lineage>
</organism>
<keyword evidence="3" id="KW-1185">Reference proteome</keyword>
<evidence type="ECO:0000313" key="3">
    <source>
        <dbReference type="Proteomes" id="UP000014680"/>
    </source>
</evidence>
<dbReference type="GeneID" id="14889274"/>
<dbReference type="OrthoDB" id="29643at2759"/>
<reference evidence="2 3" key="1">
    <citation type="submission" date="2012-10" db="EMBL/GenBank/DDBJ databases">
        <authorList>
            <person name="Zafar N."/>
            <person name="Inman J."/>
            <person name="Hall N."/>
            <person name="Lorenzi H."/>
            <person name="Caler E."/>
        </authorList>
    </citation>
    <scope>NUCLEOTIDE SEQUENCE [LARGE SCALE GENOMIC DNA]</scope>
    <source>
        <strain evidence="2 3">IP1</strain>
    </source>
</reference>